<dbReference type="Proteomes" id="UP000239322">
    <property type="component" value="Unassembled WGS sequence"/>
</dbReference>
<dbReference type="NCBIfam" id="NF038083">
    <property type="entry name" value="CU044_5270_fam"/>
    <property type="match status" value="1"/>
</dbReference>
<evidence type="ECO:0008006" key="4">
    <source>
        <dbReference type="Google" id="ProtNLM"/>
    </source>
</evidence>
<dbReference type="EMBL" id="PVLV01000082">
    <property type="protein sequence ID" value="PRH80103.1"/>
    <property type="molecule type" value="Genomic_DNA"/>
</dbReference>
<dbReference type="AlphaFoldDB" id="A0A2S9Q0H0"/>
<proteinExistence type="predicted"/>
<dbReference type="InterPro" id="IPR047789">
    <property type="entry name" value="CU044_5270-like"/>
</dbReference>
<comment type="caution">
    <text evidence="2">The sequence shown here is derived from an EMBL/GenBank/DDBJ whole genome shotgun (WGS) entry which is preliminary data.</text>
</comment>
<accession>A0A2S9Q0H0</accession>
<feature type="region of interest" description="Disordered" evidence="1">
    <location>
        <begin position="1"/>
        <end position="25"/>
    </location>
</feature>
<reference evidence="2 3" key="1">
    <citation type="submission" date="2018-03" db="EMBL/GenBank/DDBJ databases">
        <title>Novel Streptomyces sp. from soil.</title>
        <authorList>
            <person name="Tan G.Y.A."/>
            <person name="Lee Z.Y."/>
        </authorList>
    </citation>
    <scope>NUCLEOTIDE SEQUENCE [LARGE SCALE GENOMIC DNA]</scope>
    <source>
        <strain evidence="2 3">ST5x</strain>
    </source>
</reference>
<evidence type="ECO:0000256" key="1">
    <source>
        <dbReference type="SAM" id="MobiDB-lite"/>
    </source>
</evidence>
<dbReference type="OrthoDB" id="3387554at2"/>
<sequence>MNHTPDPDLVEDLAGLLPAPDAPDLPQRAHALHKERLMRQIDQDRRTAPRPARPLLRRPALLLPAGLAAAGALTAALVLGGAPAPGAGAPEAASAPAGPPPAGTVLDRASTVALATDAVRVTDASYVYVRSMVRGADLAGGKAVVGPLHQRESWQSQRPGPVQRLGYLRENGELLPVNAELGDTEGTAPGVNRPTYRWLAALPRDPRALLEKLRELTPAQPGEDRDQAVFERIGALAGVQVMPPETAAALYRAAALIPGVRSTPDASDATGRHGLGIVRDDPRAGERSEWVFDEQYAFLGSRTYLTRDTAAGPAGTLMAAEAVQQRGVVATAGDRPH</sequence>
<organism evidence="2 3">
    <name type="scientific">Streptomyces solincola</name>
    <dbReference type="NCBI Taxonomy" id="2100817"/>
    <lineage>
        <taxon>Bacteria</taxon>
        <taxon>Bacillati</taxon>
        <taxon>Actinomycetota</taxon>
        <taxon>Actinomycetes</taxon>
        <taxon>Kitasatosporales</taxon>
        <taxon>Streptomycetaceae</taxon>
        <taxon>Streptomyces</taxon>
    </lineage>
</organism>
<feature type="compositionally biased region" description="Low complexity" evidence="1">
    <location>
        <begin position="12"/>
        <end position="25"/>
    </location>
</feature>
<evidence type="ECO:0000313" key="3">
    <source>
        <dbReference type="Proteomes" id="UP000239322"/>
    </source>
</evidence>
<evidence type="ECO:0000313" key="2">
    <source>
        <dbReference type="EMBL" id="PRH80103.1"/>
    </source>
</evidence>
<dbReference type="RefSeq" id="WP_105867810.1">
    <property type="nucleotide sequence ID" value="NZ_PVLV01000082.1"/>
</dbReference>
<gene>
    <name evidence="2" type="ORF">C6N75_06100</name>
</gene>
<protein>
    <recommendedName>
        <fullName evidence="4">CU044_5270 family protein</fullName>
    </recommendedName>
</protein>
<name>A0A2S9Q0H0_9ACTN</name>
<keyword evidence="3" id="KW-1185">Reference proteome</keyword>